<evidence type="ECO:0000313" key="1">
    <source>
        <dbReference type="EMBL" id="EFZ13745.1"/>
    </source>
</evidence>
<dbReference type="AlphaFoldDB" id="E9J0A5"/>
<accession>E9J0A5</accession>
<proteinExistence type="predicted"/>
<protein>
    <submittedName>
        <fullName evidence="1">Uncharacterized protein</fullName>
    </submittedName>
</protein>
<name>E9J0A5_SOLIN</name>
<organism>
    <name type="scientific">Solenopsis invicta</name>
    <name type="common">Red imported fire ant</name>
    <name type="synonym">Solenopsis wagneri</name>
    <dbReference type="NCBI Taxonomy" id="13686"/>
    <lineage>
        <taxon>Eukaryota</taxon>
        <taxon>Metazoa</taxon>
        <taxon>Ecdysozoa</taxon>
        <taxon>Arthropoda</taxon>
        <taxon>Hexapoda</taxon>
        <taxon>Insecta</taxon>
        <taxon>Pterygota</taxon>
        <taxon>Neoptera</taxon>
        <taxon>Endopterygota</taxon>
        <taxon>Hymenoptera</taxon>
        <taxon>Apocrita</taxon>
        <taxon>Aculeata</taxon>
        <taxon>Formicoidea</taxon>
        <taxon>Formicidae</taxon>
        <taxon>Myrmicinae</taxon>
        <taxon>Solenopsis</taxon>
    </lineage>
</organism>
<gene>
    <name evidence="1" type="ORF">SINV_02338</name>
</gene>
<reference evidence="1" key="1">
    <citation type="journal article" date="2011" name="Proc. Natl. Acad. Sci. U.S.A.">
        <title>The genome of the fire ant Solenopsis invicta.</title>
        <authorList>
            <person name="Wurm Y."/>
            <person name="Wang J."/>
            <person name="Riba-Grognuz O."/>
            <person name="Corona M."/>
            <person name="Nygaard S."/>
            <person name="Hunt B.G."/>
            <person name="Ingram K.K."/>
            <person name="Falquet L."/>
            <person name="Nipitwattanaphon M."/>
            <person name="Gotzek D."/>
            <person name="Dijkstra M.B."/>
            <person name="Oettler J."/>
            <person name="Comtesse F."/>
            <person name="Shih C.J."/>
            <person name="Wu W.J."/>
            <person name="Yang C.C."/>
            <person name="Thomas J."/>
            <person name="Beaudoing E."/>
            <person name="Pradervand S."/>
            <person name="Flegel V."/>
            <person name="Cook E.D."/>
            <person name="Fabbretti R."/>
            <person name="Stockinger H."/>
            <person name="Long L."/>
            <person name="Farmerie W.G."/>
            <person name="Oakey J."/>
            <person name="Boomsma J.J."/>
            <person name="Pamilo P."/>
            <person name="Yi S.V."/>
            <person name="Heinze J."/>
            <person name="Goodisman M.A."/>
            <person name="Farinelli L."/>
            <person name="Harshman K."/>
            <person name="Hulo N."/>
            <person name="Cerutti L."/>
            <person name="Xenarios I."/>
            <person name="Shoemaker D."/>
            <person name="Keller L."/>
        </authorList>
    </citation>
    <scope>NUCLEOTIDE SEQUENCE [LARGE SCALE GENOMIC DNA]</scope>
</reference>
<dbReference type="EMBL" id="GL767374">
    <property type="protein sequence ID" value="EFZ13745.1"/>
    <property type="molecule type" value="Genomic_DNA"/>
</dbReference>
<sequence>MPGIHALTGCDYTPTFYKKGKKKPYNLLQNSEKYQRAFADLINLTSENSMHVFTVLEEFVCRIYNEKQINEVSEVRLHIFSRTYKANDIFEIFKKKLKNLDASSFPPCKTELAQQLLRTLYITNIWRNAYLHSTNLHPTQYGWKKSMNNIK</sequence>
<dbReference type="HOGENOM" id="CLU_1733778_0_0_1"/>
<dbReference type="OMA" id="ANDIFEI"/>
<feature type="non-terminal residue" evidence="1">
    <location>
        <position position="151"/>
    </location>
</feature>